<keyword evidence="3" id="KW-1185">Reference proteome</keyword>
<evidence type="ECO:0000313" key="2">
    <source>
        <dbReference type="EMBL" id="ABT14803.1"/>
    </source>
</evidence>
<feature type="region of interest" description="Disordered" evidence="1">
    <location>
        <begin position="1"/>
        <end position="90"/>
    </location>
</feature>
<sequence length="132" mass="15150">MSMVEWKGSSKSVRRSSSPRQRSPSPRSSPVRSSRSSISYDRARQSNPMSFTPRTKDNLRTREAKVERRRLQAEAKAHKISMRQQQQELRHMKRTQGLEYAAQHKELHGITPTTKYGIIAGVAALAGYLFFF</sequence>
<dbReference type="KEGG" id="vg:5659230"/>
<dbReference type="OrthoDB" id="25379at10239"/>
<name>A7IWS9_PBCVN</name>
<accession>A7IWS9</accession>
<dbReference type="EMBL" id="DQ491002">
    <property type="protein sequence ID" value="ABT14803.1"/>
    <property type="molecule type" value="Genomic_DNA"/>
</dbReference>
<dbReference type="Proteomes" id="UP000202419">
    <property type="component" value="Segment"/>
</dbReference>
<feature type="compositionally biased region" description="Basic and acidic residues" evidence="1">
    <location>
        <begin position="54"/>
        <end position="77"/>
    </location>
</feature>
<evidence type="ECO:0000256" key="1">
    <source>
        <dbReference type="SAM" id="MobiDB-lite"/>
    </source>
</evidence>
<feature type="compositionally biased region" description="Low complexity" evidence="1">
    <location>
        <begin position="9"/>
        <end position="39"/>
    </location>
</feature>
<reference evidence="2 3" key="1">
    <citation type="journal article" date="2007" name="Virology">
        <title>Sequence and annotation of the 369-kb NY-2A and the 345-kb AR158 viruses that infect Chlorella NC64A.</title>
        <authorList>
            <person name="Fitzgerald L.A."/>
            <person name="Graves M.V."/>
            <person name="Li X."/>
            <person name="Feldblyum T."/>
            <person name="Nierman W.C."/>
            <person name="Van Etten J.L."/>
        </authorList>
    </citation>
    <scope>NUCLEOTIDE SEQUENCE [LARGE SCALE GENOMIC DNA]</scope>
    <source>
        <strain evidence="2 3">NY-2A</strain>
    </source>
</reference>
<gene>
    <name evidence="2" type="primary">B404R</name>
    <name evidence="2" type="ORF">NY2A_B404R</name>
</gene>
<organism evidence="2 3">
    <name type="scientific">Paramecium bursaria Chlorella virus NY2A</name>
    <name type="common">PBCV-NY2A</name>
    <dbReference type="NCBI Taxonomy" id="46021"/>
    <lineage>
        <taxon>Viruses</taxon>
        <taxon>Varidnaviria</taxon>
        <taxon>Bamfordvirae</taxon>
        <taxon>Nucleocytoviricota</taxon>
        <taxon>Megaviricetes</taxon>
        <taxon>Algavirales</taxon>
        <taxon>Phycodnaviridae</taxon>
        <taxon>Chlorovirus</taxon>
        <taxon>Chlorovirus americanus</taxon>
    </lineage>
</organism>
<proteinExistence type="predicted"/>
<dbReference type="GeneID" id="5659230"/>
<protein>
    <submittedName>
        <fullName evidence="2">Uncharacterized protein B404R</fullName>
    </submittedName>
</protein>
<evidence type="ECO:0000313" key="3">
    <source>
        <dbReference type="Proteomes" id="UP000202419"/>
    </source>
</evidence>
<dbReference type="RefSeq" id="YP_001497600.1">
    <property type="nucleotide sequence ID" value="NC_009898.1"/>
</dbReference>
<organismHost>
    <name type="scientific">Chlorella</name>
    <dbReference type="NCBI Taxonomy" id="3071"/>
</organismHost>